<dbReference type="Proteomes" id="UP000543224">
    <property type="component" value="Unassembled WGS sequence"/>
</dbReference>
<evidence type="ECO:0000313" key="2">
    <source>
        <dbReference type="EMBL" id="GFP25528.1"/>
    </source>
</evidence>
<feature type="non-terminal residue" evidence="2">
    <location>
        <position position="1"/>
    </location>
</feature>
<dbReference type="EMBL" id="BLRX01000115">
    <property type="protein sequence ID" value="GFP25528.1"/>
    <property type="molecule type" value="Genomic_DNA"/>
</dbReference>
<dbReference type="AlphaFoldDB" id="A0A6V8NZ29"/>
<evidence type="ECO:0000313" key="3">
    <source>
        <dbReference type="Proteomes" id="UP000543224"/>
    </source>
</evidence>
<dbReference type="InterPro" id="IPR018449">
    <property type="entry name" value="NIL_domain"/>
</dbReference>
<accession>A0A6V8NZ29</accession>
<dbReference type="SMART" id="SM00930">
    <property type="entry name" value="NIL"/>
    <property type="match status" value="1"/>
</dbReference>
<evidence type="ECO:0000259" key="1">
    <source>
        <dbReference type="SMART" id="SM00930"/>
    </source>
</evidence>
<name>A0A6V8NZ29_9ACTN</name>
<dbReference type="Pfam" id="PF09383">
    <property type="entry name" value="NIL"/>
    <property type="match status" value="1"/>
</dbReference>
<sequence length="65" mass="7560">PERLIKEPVIYQVGKKFRVVTNIFRADVNESKGWVILELDGEQEEIDKSIQYLKALGIEVKELED</sequence>
<organism evidence="2 3">
    <name type="scientific">Candidatus Hakubella thermalkaliphila</name>
    <dbReference type="NCBI Taxonomy" id="2754717"/>
    <lineage>
        <taxon>Bacteria</taxon>
        <taxon>Bacillati</taxon>
        <taxon>Actinomycetota</taxon>
        <taxon>Actinomycetota incertae sedis</taxon>
        <taxon>Candidatus Hakubellales</taxon>
        <taxon>Candidatus Hakubellaceae</taxon>
        <taxon>Candidatus Hakubella</taxon>
    </lineage>
</organism>
<reference evidence="2 3" key="1">
    <citation type="journal article" date="2020" name="Front. Microbiol.">
        <title>Single-cell genomics of novel Actinobacteria with the Wood-Ljungdahl pathway discovered in a serpentinizing system.</title>
        <authorList>
            <person name="Merino N."/>
            <person name="Kawai M."/>
            <person name="Boyd E.S."/>
            <person name="Colman D.R."/>
            <person name="McGlynn S.E."/>
            <person name="Nealson K.H."/>
            <person name="Kurokawa K."/>
            <person name="Hongoh Y."/>
        </authorList>
    </citation>
    <scope>NUCLEOTIDE SEQUENCE [LARGE SCALE GENOMIC DNA]</scope>
    <source>
        <strain evidence="2 3">S25</strain>
    </source>
</reference>
<feature type="domain" description="NIL" evidence="1">
    <location>
        <begin position="1"/>
        <end position="63"/>
    </location>
</feature>
<protein>
    <recommendedName>
        <fullName evidence="1">NIL domain-containing protein</fullName>
    </recommendedName>
</protein>
<dbReference type="InterPro" id="IPR045865">
    <property type="entry name" value="ACT-like_dom_sf"/>
</dbReference>
<proteinExistence type="predicted"/>
<gene>
    <name evidence="2" type="ORF">HKBW3S25_01008</name>
</gene>
<comment type="caution">
    <text evidence="2">The sequence shown here is derived from an EMBL/GenBank/DDBJ whole genome shotgun (WGS) entry which is preliminary data.</text>
</comment>
<dbReference type="SUPFAM" id="SSF55021">
    <property type="entry name" value="ACT-like"/>
    <property type="match status" value="1"/>
</dbReference>
<dbReference type="Gene3D" id="3.30.70.260">
    <property type="match status" value="1"/>
</dbReference>